<dbReference type="Proteomes" id="UP000250235">
    <property type="component" value="Unassembled WGS sequence"/>
</dbReference>
<accession>A0A2Z7CBT3</accession>
<dbReference type="EMBL" id="KQ999390">
    <property type="protein sequence ID" value="KZV41768.1"/>
    <property type="molecule type" value="Genomic_DNA"/>
</dbReference>
<dbReference type="AlphaFoldDB" id="A0A2Z7CBT3"/>
<proteinExistence type="predicted"/>
<evidence type="ECO:0000313" key="1">
    <source>
        <dbReference type="EMBL" id="KZV41768.1"/>
    </source>
</evidence>
<keyword evidence="2" id="KW-1185">Reference proteome</keyword>
<sequence length="70" mass="8048">MEIPISLKKLRKKIKSEEMKGREGTIRDQKFIPTSIKLLYGPHHGSIFRSHHLIPFPNSNNHSIEIQSTG</sequence>
<evidence type="ECO:0000313" key="2">
    <source>
        <dbReference type="Proteomes" id="UP000250235"/>
    </source>
</evidence>
<protein>
    <submittedName>
        <fullName evidence="1">Uncharacterized protein</fullName>
    </submittedName>
</protein>
<reference evidence="1 2" key="1">
    <citation type="journal article" date="2015" name="Proc. Natl. Acad. Sci. U.S.A.">
        <title>The resurrection genome of Boea hygrometrica: A blueprint for survival of dehydration.</title>
        <authorList>
            <person name="Xiao L."/>
            <person name="Yang G."/>
            <person name="Zhang L."/>
            <person name="Yang X."/>
            <person name="Zhao S."/>
            <person name="Ji Z."/>
            <person name="Zhou Q."/>
            <person name="Hu M."/>
            <person name="Wang Y."/>
            <person name="Chen M."/>
            <person name="Xu Y."/>
            <person name="Jin H."/>
            <person name="Xiao X."/>
            <person name="Hu G."/>
            <person name="Bao F."/>
            <person name="Hu Y."/>
            <person name="Wan P."/>
            <person name="Li L."/>
            <person name="Deng X."/>
            <person name="Kuang T."/>
            <person name="Xiang C."/>
            <person name="Zhu J.K."/>
            <person name="Oliver M.J."/>
            <person name="He Y."/>
        </authorList>
    </citation>
    <scope>NUCLEOTIDE SEQUENCE [LARGE SCALE GENOMIC DNA]</scope>
    <source>
        <strain evidence="2">cv. XS01</strain>
    </source>
</reference>
<name>A0A2Z7CBT3_9LAMI</name>
<gene>
    <name evidence="1" type="ORF">F511_22579</name>
</gene>
<organism evidence="1 2">
    <name type="scientific">Dorcoceras hygrometricum</name>
    <dbReference type="NCBI Taxonomy" id="472368"/>
    <lineage>
        <taxon>Eukaryota</taxon>
        <taxon>Viridiplantae</taxon>
        <taxon>Streptophyta</taxon>
        <taxon>Embryophyta</taxon>
        <taxon>Tracheophyta</taxon>
        <taxon>Spermatophyta</taxon>
        <taxon>Magnoliopsida</taxon>
        <taxon>eudicotyledons</taxon>
        <taxon>Gunneridae</taxon>
        <taxon>Pentapetalae</taxon>
        <taxon>asterids</taxon>
        <taxon>lamiids</taxon>
        <taxon>Lamiales</taxon>
        <taxon>Gesneriaceae</taxon>
        <taxon>Didymocarpoideae</taxon>
        <taxon>Trichosporeae</taxon>
        <taxon>Loxocarpinae</taxon>
        <taxon>Dorcoceras</taxon>
    </lineage>
</organism>